<dbReference type="Gene3D" id="3.60.10.10">
    <property type="entry name" value="Endonuclease/exonuclease/phosphatase"/>
    <property type="match status" value="1"/>
</dbReference>
<organism evidence="2 3">
    <name type="scientific">Solanum commersonii</name>
    <name type="common">Commerson's wild potato</name>
    <name type="synonym">Commerson's nightshade</name>
    <dbReference type="NCBI Taxonomy" id="4109"/>
    <lineage>
        <taxon>Eukaryota</taxon>
        <taxon>Viridiplantae</taxon>
        <taxon>Streptophyta</taxon>
        <taxon>Embryophyta</taxon>
        <taxon>Tracheophyta</taxon>
        <taxon>Spermatophyta</taxon>
        <taxon>Magnoliopsida</taxon>
        <taxon>eudicotyledons</taxon>
        <taxon>Gunneridae</taxon>
        <taxon>Pentapetalae</taxon>
        <taxon>asterids</taxon>
        <taxon>lamiids</taxon>
        <taxon>Solanales</taxon>
        <taxon>Solanaceae</taxon>
        <taxon>Solanoideae</taxon>
        <taxon>Solaneae</taxon>
        <taxon>Solanum</taxon>
    </lineage>
</organism>
<dbReference type="EMBL" id="JACXVP010000006">
    <property type="protein sequence ID" value="KAG5598931.1"/>
    <property type="molecule type" value="Genomic_DNA"/>
</dbReference>
<dbReference type="AlphaFoldDB" id="A0A9J5YDY1"/>
<dbReference type="Proteomes" id="UP000824120">
    <property type="component" value="Chromosome 6"/>
</dbReference>
<keyword evidence="1" id="KW-1133">Transmembrane helix</keyword>
<accession>A0A9J5YDY1</accession>
<proteinExistence type="predicted"/>
<comment type="caution">
    <text evidence="2">The sequence shown here is derived from an EMBL/GenBank/DDBJ whole genome shotgun (WGS) entry which is preliminary data.</text>
</comment>
<name>A0A9J5YDY1_SOLCO</name>
<keyword evidence="1" id="KW-0812">Transmembrane</keyword>
<keyword evidence="3" id="KW-1185">Reference proteome</keyword>
<keyword evidence="1" id="KW-0472">Membrane</keyword>
<evidence type="ECO:0000256" key="1">
    <source>
        <dbReference type="SAM" id="Phobius"/>
    </source>
</evidence>
<dbReference type="OrthoDB" id="418748at2759"/>
<feature type="transmembrane region" description="Helical" evidence="1">
    <location>
        <begin position="70"/>
        <end position="89"/>
    </location>
</feature>
<sequence>MKIFKRKINITCIQEAKWVGTKDWDKDGLKLWYSKGSRDRNGVDILVDVELREQLVEVRKISDRVMMVKLVIRVLTLNIISAYAPQVGLDKEVKKRF</sequence>
<evidence type="ECO:0000313" key="3">
    <source>
        <dbReference type="Proteomes" id="UP000824120"/>
    </source>
</evidence>
<protein>
    <submittedName>
        <fullName evidence="2">Uncharacterized protein</fullName>
    </submittedName>
</protein>
<reference evidence="2 3" key="1">
    <citation type="submission" date="2020-09" db="EMBL/GenBank/DDBJ databases">
        <title>De no assembly of potato wild relative species, Solanum commersonii.</title>
        <authorList>
            <person name="Cho K."/>
        </authorList>
    </citation>
    <scope>NUCLEOTIDE SEQUENCE [LARGE SCALE GENOMIC DNA]</scope>
    <source>
        <strain evidence="2">LZ3.2</strain>
        <tissue evidence="2">Leaf</tissue>
    </source>
</reference>
<gene>
    <name evidence="2" type="ORF">H5410_030301</name>
</gene>
<evidence type="ECO:0000313" key="2">
    <source>
        <dbReference type="EMBL" id="KAG5598931.1"/>
    </source>
</evidence>
<dbReference type="InterPro" id="IPR036691">
    <property type="entry name" value="Endo/exonu/phosph_ase_sf"/>
</dbReference>